<name>A0AAV7PQ92_PLEWA</name>
<evidence type="ECO:0000313" key="1">
    <source>
        <dbReference type="EMBL" id="KAJ1127625.1"/>
    </source>
</evidence>
<evidence type="ECO:0000313" key="2">
    <source>
        <dbReference type="Proteomes" id="UP001066276"/>
    </source>
</evidence>
<dbReference type="EMBL" id="JANPWB010000011">
    <property type="protein sequence ID" value="KAJ1127625.1"/>
    <property type="molecule type" value="Genomic_DNA"/>
</dbReference>
<proteinExistence type="predicted"/>
<accession>A0AAV7PQ92</accession>
<organism evidence="1 2">
    <name type="scientific">Pleurodeles waltl</name>
    <name type="common">Iberian ribbed newt</name>
    <dbReference type="NCBI Taxonomy" id="8319"/>
    <lineage>
        <taxon>Eukaryota</taxon>
        <taxon>Metazoa</taxon>
        <taxon>Chordata</taxon>
        <taxon>Craniata</taxon>
        <taxon>Vertebrata</taxon>
        <taxon>Euteleostomi</taxon>
        <taxon>Amphibia</taxon>
        <taxon>Batrachia</taxon>
        <taxon>Caudata</taxon>
        <taxon>Salamandroidea</taxon>
        <taxon>Salamandridae</taxon>
        <taxon>Pleurodelinae</taxon>
        <taxon>Pleurodeles</taxon>
    </lineage>
</organism>
<sequence>MSWALTTGLACTGPTAIRESRRRTDEGVRNMRELLSRQLGPTIRVRGSEGFQLVSDPRIGWSCSCCRGSLFSYE</sequence>
<reference evidence="1" key="1">
    <citation type="journal article" date="2022" name="bioRxiv">
        <title>Sequencing and chromosome-scale assembly of the giantPleurodeles waltlgenome.</title>
        <authorList>
            <person name="Brown T."/>
            <person name="Elewa A."/>
            <person name="Iarovenko S."/>
            <person name="Subramanian E."/>
            <person name="Araus A.J."/>
            <person name="Petzold A."/>
            <person name="Susuki M."/>
            <person name="Suzuki K.-i.T."/>
            <person name="Hayashi T."/>
            <person name="Toyoda A."/>
            <person name="Oliveira C."/>
            <person name="Osipova E."/>
            <person name="Leigh N.D."/>
            <person name="Simon A."/>
            <person name="Yun M.H."/>
        </authorList>
    </citation>
    <scope>NUCLEOTIDE SEQUENCE</scope>
    <source>
        <strain evidence="1">20211129_DDA</strain>
        <tissue evidence="1">Liver</tissue>
    </source>
</reference>
<comment type="caution">
    <text evidence="1">The sequence shown here is derived from an EMBL/GenBank/DDBJ whole genome shotgun (WGS) entry which is preliminary data.</text>
</comment>
<protein>
    <submittedName>
        <fullName evidence="1">Uncharacterized protein</fullName>
    </submittedName>
</protein>
<keyword evidence="2" id="KW-1185">Reference proteome</keyword>
<dbReference type="AlphaFoldDB" id="A0AAV7PQ92"/>
<gene>
    <name evidence="1" type="ORF">NDU88_006021</name>
</gene>
<dbReference type="Proteomes" id="UP001066276">
    <property type="component" value="Chromosome 7"/>
</dbReference>